<reference evidence="1 2" key="1">
    <citation type="submission" date="2023-07" db="EMBL/GenBank/DDBJ databases">
        <title>Genomic Encyclopedia of Type Strains, Phase IV (KMG-IV): sequencing the most valuable type-strain genomes for metagenomic binning, comparative biology and taxonomic classification.</title>
        <authorList>
            <person name="Goeker M."/>
        </authorList>
    </citation>
    <scope>NUCLEOTIDE SEQUENCE [LARGE SCALE GENOMIC DNA]</scope>
    <source>
        <strain evidence="1 2">DSM 19092</strain>
    </source>
</reference>
<evidence type="ECO:0000313" key="1">
    <source>
        <dbReference type="EMBL" id="MDQ0162819.1"/>
    </source>
</evidence>
<evidence type="ECO:0000313" key="2">
    <source>
        <dbReference type="Proteomes" id="UP001225646"/>
    </source>
</evidence>
<gene>
    <name evidence="1" type="ORF">J2S06_001896</name>
</gene>
<name>A0ABT9VPB4_9BACI</name>
<sequence>MKQVMKGRQKYEAKKRLTVVKLELDYELATLFEAMKENDEQKKKECIRKLEKLRNEWLRLKI</sequence>
<comment type="caution">
    <text evidence="1">The sequence shown here is derived from an EMBL/GenBank/DDBJ whole genome shotgun (WGS) entry which is preliminary data.</text>
</comment>
<evidence type="ECO:0008006" key="3">
    <source>
        <dbReference type="Google" id="ProtNLM"/>
    </source>
</evidence>
<dbReference type="EMBL" id="JAUSTR010000006">
    <property type="protein sequence ID" value="MDQ0162819.1"/>
    <property type="molecule type" value="Genomic_DNA"/>
</dbReference>
<keyword evidence="2" id="KW-1185">Reference proteome</keyword>
<accession>A0ABT9VPB4</accession>
<organism evidence="1 2">
    <name type="scientific">Aeribacillus alveayuensis</name>
    <dbReference type="NCBI Taxonomy" id="279215"/>
    <lineage>
        <taxon>Bacteria</taxon>
        <taxon>Bacillati</taxon>
        <taxon>Bacillota</taxon>
        <taxon>Bacilli</taxon>
        <taxon>Bacillales</taxon>
        <taxon>Bacillaceae</taxon>
        <taxon>Aeribacillus</taxon>
    </lineage>
</organism>
<dbReference type="Proteomes" id="UP001225646">
    <property type="component" value="Unassembled WGS sequence"/>
</dbReference>
<proteinExistence type="predicted"/>
<dbReference type="RefSeq" id="WP_044747260.1">
    <property type="nucleotide sequence ID" value="NZ_JAUSTR010000006.1"/>
</dbReference>
<protein>
    <recommendedName>
        <fullName evidence="3">IDEAL domain-containing protein</fullName>
    </recommendedName>
</protein>